<dbReference type="PROSITE" id="PS00139">
    <property type="entry name" value="THIOL_PROTEASE_CYS"/>
    <property type="match status" value="1"/>
</dbReference>
<dbReference type="FunFam" id="3.90.70.10:FF:000006">
    <property type="entry name" value="Cathepsin S"/>
    <property type="match status" value="1"/>
</dbReference>
<dbReference type="SMART" id="SM00645">
    <property type="entry name" value="Pept_C1"/>
    <property type="match status" value="1"/>
</dbReference>
<evidence type="ECO:0000256" key="2">
    <source>
        <dbReference type="ARBA" id="ARBA00022670"/>
    </source>
</evidence>
<evidence type="ECO:0008006" key="12">
    <source>
        <dbReference type="Google" id="ProtNLM"/>
    </source>
</evidence>
<keyword evidence="7" id="KW-0732">Signal</keyword>
<sequence length="358" mass="39578">MNIVLSFLALLVSTTVCLAAVQGRRDMFEDAGVGDGLDNHLGIGENCVASNLDSLWEIFKTTYSKVYSTSTEPRRREIFENNVVKIVDHNLEHDLGMHTYRMGINEFADLTNDEFKRQMNGYRGVKVRNSTRTFSKIADINLPNNLDWRDIGIVTGVKNQQQCGSCWAFAAIASLESHQAQKTRQLGTLSEQNLVDCSGPEGNMGCDGGRTDLAFDYIIENGGIENDISYPYTGQDGTCYYREECSAATCEGFVDIPIGDEEALQQAVAEEGPVSVAIDASQEKFQFYKAGVFSETQCSSEELNHGVLVIGYGTEDGNDYWLGKNSWGVSWGEKGFMKMSRNQNNQCGIATEAIYPLV</sequence>
<proteinExistence type="inferred from homology"/>
<keyword evidence="3" id="KW-0378">Hydrolase</keyword>
<dbReference type="SUPFAM" id="SSF54001">
    <property type="entry name" value="Cysteine proteinases"/>
    <property type="match status" value="1"/>
</dbReference>
<dbReference type="EMBL" id="JAFNEN010000717">
    <property type="protein sequence ID" value="KAG8178111.1"/>
    <property type="molecule type" value="Genomic_DNA"/>
</dbReference>
<keyword evidence="11" id="KW-1185">Reference proteome</keyword>
<evidence type="ECO:0000259" key="9">
    <source>
        <dbReference type="SMART" id="SM00848"/>
    </source>
</evidence>
<dbReference type="Gene3D" id="3.90.70.10">
    <property type="entry name" value="Cysteine proteinases"/>
    <property type="match status" value="1"/>
</dbReference>
<dbReference type="PRINTS" id="PR00705">
    <property type="entry name" value="PAPAIN"/>
</dbReference>
<dbReference type="PROSITE" id="PS00640">
    <property type="entry name" value="THIOL_PROTEASE_ASN"/>
    <property type="match status" value="1"/>
</dbReference>
<comment type="caution">
    <text evidence="10">The sequence shown here is derived from an EMBL/GenBank/DDBJ whole genome shotgun (WGS) entry which is preliminary data.</text>
</comment>
<dbReference type="PROSITE" id="PS00639">
    <property type="entry name" value="THIOL_PROTEASE_HIS"/>
    <property type="match status" value="1"/>
</dbReference>
<feature type="domain" description="Cathepsin propeptide inhibitor" evidence="9">
    <location>
        <begin position="56"/>
        <end position="115"/>
    </location>
</feature>
<dbReference type="AlphaFoldDB" id="A0AAV6U2Y8"/>
<evidence type="ECO:0000256" key="3">
    <source>
        <dbReference type="ARBA" id="ARBA00022801"/>
    </source>
</evidence>
<dbReference type="PANTHER" id="PTHR12411">
    <property type="entry name" value="CYSTEINE PROTEASE FAMILY C1-RELATED"/>
    <property type="match status" value="1"/>
</dbReference>
<dbReference type="Proteomes" id="UP000827092">
    <property type="component" value="Unassembled WGS sequence"/>
</dbReference>
<feature type="chain" id="PRO_5043608163" description="Cathepsin L" evidence="7">
    <location>
        <begin position="20"/>
        <end position="358"/>
    </location>
</feature>
<dbReference type="GO" id="GO:0006508">
    <property type="term" value="P:proteolysis"/>
    <property type="evidence" value="ECO:0007669"/>
    <property type="project" value="UniProtKB-KW"/>
</dbReference>
<dbReference type="InterPro" id="IPR038765">
    <property type="entry name" value="Papain-like_cys_pep_sf"/>
</dbReference>
<dbReference type="InterPro" id="IPR013201">
    <property type="entry name" value="Prot_inhib_I29"/>
</dbReference>
<evidence type="ECO:0000256" key="5">
    <source>
        <dbReference type="ARBA" id="ARBA00023145"/>
    </source>
</evidence>
<organism evidence="10 11">
    <name type="scientific">Oedothorax gibbosus</name>
    <dbReference type="NCBI Taxonomy" id="931172"/>
    <lineage>
        <taxon>Eukaryota</taxon>
        <taxon>Metazoa</taxon>
        <taxon>Ecdysozoa</taxon>
        <taxon>Arthropoda</taxon>
        <taxon>Chelicerata</taxon>
        <taxon>Arachnida</taxon>
        <taxon>Araneae</taxon>
        <taxon>Araneomorphae</taxon>
        <taxon>Entelegynae</taxon>
        <taxon>Araneoidea</taxon>
        <taxon>Linyphiidae</taxon>
        <taxon>Erigoninae</taxon>
        <taxon>Oedothorax</taxon>
    </lineage>
</organism>
<gene>
    <name evidence="10" type="ORF">JTE90_017458</name>
</gene>
<dbReference type="Pfam" id="PF08246">
    <property type="entry name" value="Inhibitor_I29"/>
    <property type="match status" value="1"/>
</dbReference>
<dbReference type="InterPro" id="IPR013128">
    <property type="entry name" value="Peptidase_C1A"/>
</dbReference>
<dbReference type="InterPro" id="IPR025661">
    <property type="entry name" value="Pept_asp_AS"/>
</dbReference>
<evidence type="ECO:0000313" key="10">
    <source>
        <dbReference type="EMBL" id="KAG8178111.1"/>
    </source>
</evidence>
<comment type="similarity">
    <text evidence="1">Belongs to the peptidase C1 family.</text>
</comment>
<accession>A0AAV6U2Y8</accession>
<name>A0AAV6U2Y8_9ARAC</name>
<protein>
    <recommendedName>
        <fullName evidence="12">Cathepsin L</fullName>
    </recommendedName>
</protein>
<evidence type="ECO:0000259" key="8">
    <source>
        <dbReference type="SMART" id="SM00645"/>
    </source>
</evidence>
<dbReference type="InterPro" id="IPR000668">
    <property type="entry name" value="Peptidase_C1A_C"/>
</dbReference>
<feature type="domain" description="Peptidase C1A papain C-terminal" evidence="8">
    <location>
        <begin position="142"/>
        <end position="357"/>
    </location>
</feature>
<dbReference type="Pfam" id="PF00112">
    <property type="entry name" value="Peptidase_C1"/>
    <property type="match status" value="1"/>
</dbReference>
<keyword evidence="6" id="KW-1015">Disulfide bond</keyword>
<dbReference type="CDD" id="cd02248">
    <property type="entry name" value="Peptidase_C1A"/>
    <property type="match status" value="1"/>
</dbReference>
<feature type="signal peptide" evidence="7">
    <location>
        <begin position="1"/>
        <end position="19"/>
    </location>
</feature>
<keyword evidence="2" id="KW-0645">Protease</keyword>
<dbReference type="SMART" id="SM00848">
    <property type="entry name" value="Inhibitor_I29"/>
    <property type="match status" value="1"/>
</dbReference>
<dbReference type="InterPro" id="IPR025660">
    <property type="entry name" value="Pept_his_AS"/>
</dbReference>
<keyword evidence="4" id="KW-0788">Thiol protease</keyword>
<dbReference type="GO" id="GO:0008234">
    <property type="term" value="F:cysteine-type peptidase activity"/>
    <property type="evidence" value="ECO:0007669"/>
    <property type="project" value="UniProtKB-KW"/>
</dbReference>
<reference evidence="10 11" key="1">
    <citation type="journal article" date="2022" name="Nat. Ecol. Evol.">
        <title>A masculinizing supergene underlies an exaggerated male reproductive morph in a spider.</title>
        <authorList>
            <person name="Hendrickx F."/>
            <person name="De Corte Z."/>
            <person name="Sonet G."/>
            <person name="Van Belleghem S.M."/>
            <person name="Kostlbacher S."/>
            <person name="Vangestel C."/>
        </authorList>
    </citation>
    <scope>NUCLEOTIDE SEQUENCE [LARGE SCALE GENOMIC DNA]</scope>
    <source>
        <strain evidence="10">W744_W776</strain>
    </source>
</reference>
<evidence type="ECO:0000313" key="11">
    <source>
        <dbReference type="Proteomes" id="UP000827092"/>
    </source>
</evidence>
<evidence type="ECO:0000256" key="7">
    <source>
        <dbReference type="SAM" id="SignalP"/>
    </source>
</evidence>
<dbReference type="InterPro" id="IPR000169">
    <property type="entry name" value="Pept_cys_AS"/>
</dbReference>
<keyword evidence="5" id="KW-0865">Zymogen</keyword>
<evidence type="ECO:0000256" key="1">
    <source>
        <dbReference type="ARBA" id="ARBA00008455"/>
    </source>
</evidence>
<dbReference type="InterPro" id="IPR039417">
    <property type="entry name" value="Peptidase_C1A_papain-like"/>
</dbReference>
<evidence type="ECO:0000256" key="4">
    <source>
        <dbReference type="ARBA" id="ARBA00022807"/>
    </source>
</evidence>
<evidence type="ECO:0000256" key="6">
    <source>
        <dbReference type="ARBA" id="ARBA00023157"/>
    </source>
</evidence>